<dbReference type="Gene3D" id="3.30.450.20">
    <property type="entry name" value="PAS domain"/>
    <property type="match status" value="2"/>
</dbReference>
<keyword evidence="3 6" id="KW-0597">Phosphoprotein</keyword>
<evidence type="ECO:0000256" key="4">
    <source>
        <dbReference type="ARBA" id="ARBA00022679"/>
    </source>
</evidence>
<dbReference type="EC" id="2.7.13.3" evidence="2"/>
<dbReference type="InterPro" id="IPR036097">
    <property type="entry name" value="HisK_dim/P_sf"/>
</dbReference>
<dbReference type="Gene3D" id="3.40.50.2300">
    <property type="match status" value="1"/>
</dbReference>
<dbReference type="InterPro" id="IPR004358">
    <property type="entry name" value="Sig_transdc_His_kin-like_C"/>
</dbReference>
<proteinExistence type="predicted"/>
<dbReference type="Pfam" id="PF00512">
    <property type="entry name" value="HisKA"/>
    <property type="match status" value="1"/>
</dbReference>
<feature type="domain" description="PAC" evidence="10">
    <location>
        <begin position="88"/>
        <end position="140"/>
    </location>
</feature>
<dbReference type="SMART" id="SM00388">
    <property type="entry name" value="HisKA"/>
    <property type="match status" value="1"/>
</dbReference>
<evidence type="ECO:0000256" key="1">
    <source>
        <dbReference type="ARBA" id="ARBA00000085"/>
    </source>
</evidence>
<dbReference type="InterPro" id="IPR000014">
    <property type="entry name" value="PAS"/>
</dbReference>
<dbReference type="SMART" id="SM00091">
    <property type="entry name" value="PAS"/>
    <property type="match status" value="2"/>
</dbReference>
<dbReference type="PROSITE" id="PS50110">
    <property type="entry name" value="RESPONSE_REGULATORY"/>
    <property type="match status" value="1"/>
</dbReference>
<dbReference type="InterPro" id="IPR000700">
    <property type="entry name" value="PAS-assoc_C"/>
</dbReference>
<evidence type="ECO:0000313" key="12">
    <source>
        <dbReference type="Proteomes" id="UP000622707"/>
    </source>
</evidence>
<feature type="domain" description="Response regulatory" evidence="8">
    <location>
        <begin position="517"/>
        <end position="633"/>
    </location>
</feature>
<dbReference type="InterPro" id="IPR003661">
    <property type="entry name" value="HisK_dim/P_dom"/>
</dbReference>
<feature type="domain" description="PAC" evidence="10">
    <location>
        <begin position="216"/>
        <end position="268"/>
    </location>
</feature>
<dbReference type="EMBL" id="JAEQND010000010">
    <property type="protein sequence ID" value="MBL0427125.1"/>
    <property type="molecule type" value="Genomic_DNA"/>
</dbReference>
<evidence type="ECO:0000259" key="7">
    <source>
        <dbReference type="PROSITE" id="PS50109"/>
    </source>
</evidence>
<dbReference type="PROSITE" id="PS50113">
    <property type="entry name" value="PAC"/>
    <property type="match status" value="2"/>
</dbReference>
<evidence type="ECO:0000259" key="8">
    <source>
        <dbReference type="PROSITE" id="PS50110"/>
    </source>
</evidence>
<dbReference type="SMART" id="SM00448">
    <property type="entry name" value="REC"/>
    <property type="match status" value="1"/>
</dbReference>
<dbReference type="SMART" id="SM00086">
    <property type="entry name" value="PAC"/>
    <property type="match status" value="2"/>
</dbReference>
<evidence type="ECO:0000259" key="9">
    <source>
        <dbReference type="PROSITE" id="PS50112"/>
    </source>
</evidence>
<dbReference type="InterPro" id="IPR001789">
    <property type="entry name" value="Sig_transdc_resp-reg_receiver"/>
</dbReference>
<keyword evidence="4" id="KW-0808">Transferase</keyword>
<sequence length="645" mass="71705">MTMLAESRPENSLEQRLQLLIEAVTDYGIFMLDPEGRIVSWNSGAQKLKGYRRDEILGQHFSIFYPPEAVDSGWPQEELRLAQLRGRFEDEGWRLRKDGTRFWANVTITALYGPMGELTGFAKITRDLTERRRHEDELRASEERFRLLVDSVQDYAIFMLSPEGIVESWNAGAEAIKGYRGEEIIGADFRTFYTPEDRAAGKPEAALGKALEQGRFETEGWRVRKDGSLFWANVVITAVRGPGGDLRGFAKITRDMSERRRLEELEESSRRMNEFLAMLAHELRNPLAPIRNAVTIMQLETLSSPVLRNCRDVIDRQLTQVTRLVDDLLDVGRLSTGKIKLRKELLRLSDVVARSIETVRPLVTSRRHTLDVEQPQEPVWVNGDSTRLSQVLQNLLVNAAKYTPDNGRIALKVRADESFAYVTVQDNGRGIAADDLQRIFQLFAQAETAQSAASESGLGIGLTLARSLAEMHGGSIEAASAGRGRGSTFTLRLPVAGQAAAAAAEEERQEEAAGGLRVLVIDDNRDSADSASDVLRLLGNQVESAYDGENGIQVAQRFRPHMVLLDLAMPGMDGYEVRRRLIAEADASATYLVAMTGFGNEDDKKRTRDAGFDAHLTKPVELDALIALLNEARARFGKPAGATSF</sequence>
<evidence type="ECO:0000256" key="5">
    <source>
        <dbReference type="ARBA" id="ARBA00022777"/>
    </source>
</evidence>
<feature type="domain" description="PAS" evidence="9">
    <location>
        <begin position="13"/>
        <end position="66"/>
    </location>
</feature>
<feature type="domain" description="PAS" evidence="9">
    <location>
        <begin position="141"/>
        <end position="214"/>
    </location>
</feature>
<evidence type="ECO:0000259" key="10">
    <source>
        <dbReference type="PROSITE" id="PS50113"/>
    </source>
</evidence>
<organism evidence="11 12">
    <name type="scientific">Ramlibacter alkalitolerans</name>
    <dbReference type="NCBI Taxonomy" id="2039631"/>
    <lineage>
        <taxon>Bacteria</taxon>
        <taxon>Pseudomonadati</taxon>
        <taxon>Pseudomonadota</taxon>
        <taxon>Betaproteobacteria</taxon>
        <taxon>Burkholderiales</taxon>
        <taxon>Comamonadaceae</taxon>
        <taxon>Ramlibacter</taxon>
    </lineage>
</organism>
<dbReference type="SUPFAM" id="SSF55874">
    <property type="entry name" value="ATPase domain of HSP90 chaperone/DNA topoisomerase II/histidine kinase"/>
    <property type="match status" value="1"/>
</dbReference>
<comment type="caution">
    <text evidence="11">The sequence shown here is derived from an EMBL/GenBank/DDBJ whole genome shotgun (WGS) entry which is preliminary data.</text>
</comment>
<reference evidence="11 12" key="1">
    <citation type="journal article" date="2017" name="Int. J. Syst. Evol. Microbiol.">
        <title>Ramlibacter alkalitolerans sp. nov., alkali-tolerant bacterium isolated from soil of ginseng.</title>
        <authorList>
            <person name="Lee D.H."/>
            <person name="Cha C.J."/>
        </authorList>
    </citation>
    <scope>NUCLEOTIDE SEQUENCE [LARGE SCALE GENOMIC DNA]</scope>
    <source>
        <strain evidence="11 12">KACC 19305</strain>
    </source>
</reference>
<dbReference type="RefSeq" id="WP_201691736.1">
    <property type="nucleotide sequence ID" value="NZ_JAEQND010000010.1"/>
</dbReference>
<dbReference type="InterPro" id="IPR036890">
    <property type="entry name" value="HATPase_C_sf"/>
</dbReference>
<accession>A0ABS1JU80</accession>
<dbReference type="InterPro" id="IPR035965">
    <property type="entry name" value="PAS-like_dom_sf"/>
</dbReference>
<dbReference type="NCBIfam" id="TIGR00229">
    <property type="entry name" value="sensory_box"/>
    <property type="match status" value="2"/>
</dbReference>
<dbReference type="CDD" id="cd00082">
    <property type="entry name" value="HisKA"/>
    <property type="match status" value="1"/>
</dbReference>
<feature type="modified residue" description="4-aspartylphosphate" evidence="6">
    <location>
        <position position="566"/>
    </location>
</feature>
<dbReference type="Proteomes" id="UP000622707">
    <property type="component" value="Unassembled WGS sequence"/>
</dbReference>
<dbReference type="InterPro" id="IPR003594">
    <property type="entry name" value="HATPase_dom"/>
</dbReference>
<dbReference type="SUPFAM" id="SSF47384">
    <property type="entry name" value="Homodimeric domain of signal transducing histidine kinase"/>
    <property type="match status" value="1"/>
</dbReference>
<dbReference type="Pfam" id="PF13426">
    <property type="entry name" value="PAS_9"/>
    <property type="match status" value="2"/>
</dbReference>
<gene>
    <name evidence="11" type="ORF">JI746_18565</name>
</gene>
<name>A0ABS1JU80_9BURK</name>
<keyword evidence="5" id="KW-0418">Kinase</keyword>
<evidence type="ECO:0000256" key="3">
    <source>
        <dbReference type="ARBA" id="ARBA00022553"/>
    </source>
</evidence>
<comment type="catalytic activity">
    <reaction evidence="1">
        <text>ATP + protein L-histidine = ADP + protein N-phospho-L-histidine.</text>
        <dbReference type="EC" id="2.7.13.3"/>
    </reaction>
</comment>
<dbReference type="Pfam" id="PF02518">
    <property type="entry name" value="HATPase_c"/>
    <property type="match status" value="1"/>
</dbReference>
<protein>
    <recommendedName>
        <fullName evidence="2">histidine kinase</fullName>
        <ecNumber evidence="2">2.7.13.3</ecNumber>
    </recommendedName>
</protein>
<evidence type="ECO:0000313" key="11">
    <source>
        <dbReference type="EMBL" id="MBL0427125.1"/>
    </source>
</evidence>
<dbReference type="PANTHER" id="PTHR43047:SF72">
    <property type="entry name" value="OSMOSENSING HISTIDINE PROTEIN KINASE SLN1"/>
    <property type="match status" value="1"/>
</dbReference>
<dbReference type="SUPFAM" id="SSF52172">
    <property type="entry name" value="CheY-like"/>
    <property type="match status" value="1"/>
</dbReference>
<dbReference type="PROSITE" id="PS50109">
    <property type="entry name" value="HIS_KIN"/>
    <property type="match status" value="1"/>
</dbReference>
<dbReference type="PROSITE" id="PS50112">
    <property type="entry name" value="PAS"/>
    <property type="match status" value="2"/>
</dbReference>
<dbReference type="Pfam" id="PF00072">
    <property type="entry name" value="Response_reg"/>
    <property type="match status" value="1"/>
</dbReference>
<dbReference type="SMART" id="SM00387">
    <property type="entry name" value="HATPase_c"/>
    <property type="match status" value="1"/>
</dbReference>
<dbReference type="CDD" id="cd00130">
    <property type="entry name" value="PAS"/>
    <property type="match status" value="2"/>
</dbReference>
<dbReference type="Gene3D" id="3.30.565.10">
    <property type="entry name" value="Histidine kinase-like ATPase, C-terminal domain"/>
    <property type="match status" value="1"/>
</dbReference>
<dbReference type="Gene3D" id="1.10.287.130">
    <property type="match status" value="1"/>
</dbReference>
<dbReference type="InterPro" id="IPR001610">
    <property type="entry name" value="PAC"/>
</dbReference>
<dbReference type="SUPFAM" id="SSF55785">
    <property type="entry name" value="PYP-like sensor domain (PAS domain)"/>
    <property type="match status" value="2"/>
</dbReference>
<dbReference type="PRINTS" id="PR00344">
    <property type="entry name" value="BCTRLSENSOR"/>
</dbReference>
<dbReference type="PANTHER" id="PTHR43047">
    <property type="entry name" value="TWO-COMPONENT HISTIDINE PROTEIN KINASE"/>
    <property type="match status" value="1"/>
</dbReference>
<evidence type="ECO:0000256" key="2">
    <source>
        <dbReference type="ARBA" id="ARBA00012438"/>
    </source>
</evidence>
<dbReference type="InterPro" id="IPR005467">
    <property type="entry name" value="His_kinase_dom"/>
</dbReference>
<feature type="domain" description="Histidine kinase" evidence="7">
    <location>
        <begin position="278"/>
        <end position="497"/>
    </location>
</feature>
<evidence type="ECO:0000256" key="6">
    <source>
        <dbReference type="PROSITE-ProRule" id="PRU00169"/>
    </source>
</evidence>
<keyword evidence="12" id="KW-1185">Reference proteome</keyword>
<dbReference type="CDD" id="cd17580">
    <property type="entry name" value="REC_2_DhkD-like"/>
    <property type="match status" value="1"/>
</dbReference>
<dbReference type="InterPro" id="IPR011006">
    <property type="entry name" value="CheY-like_superfamily"/>
</dbReference>